<dbReference type="InterPro" id="IPR002523">
    <property type="entry name" value="MgTranspt_CorA/ZnTranspt_ZntB"/>
</dbReference>
<organism evidence="7 8">
    <name type="scientific">Clonostachys solani</name>
    <dbReference type="NCBI Taxonomy" id="160281"/>
    <lineage>
        <taxon>Eukaryota</taxon>
        <taxon>Fungi</taxon>
        <taxon>Dikarya</taxon>
        <taxon>Ascomycota</taxon>
        <taxon>Pezizomycotina</taxon>
        <taxon>Sordariomycetes</taxon>
        <taxon>Hypocreomycetidae</taxon>
        <taxon>Hypocreales</taxon>
        <taxon>Bionectriaceae</taxon>
        <taxon>Clonostachys</taxon>
    </lineage>
</organism>
<comment type="subcellular location">
    <subcellularLocation>
        <location evidence="1">Cell membrane</location>
        <topology evidence="1">Multi-pass membrane protein</topology>
    </subcellularLocation>
</comment>
<keyword evidence="2 6" id="KW-0812">Transmembrane</keyword>
<dbReference type="PANTHER" id="PTHR46494">
    <property type="entry name" value="CORA FAMILY METAL ION TRANSPORTER (EUROFUNG)"/>
    <property type="match status" value="1"/>
</dbReference>
<dbReference type="AlphaFoldDB" id="A0A9P0EP65"/>
<proteinExistence type="predicted"/>
<dbReference type="Proteomes" id="UP000775872">
    <property type="component" value="Unassembled WGS sequence"/>
</dbReference>
<feature type="transmembrane region" description="Helical" evidence="6">
    <location>
        <begin position="565"/>
        <end position="586"/>
    </location>
</feature>
<evidence type="ECO:0000313" key="7">
    <source>
        <dbReference type="EMBL" id="CAH0056887.1"/>
    </source>
</evidence>
<dbReference type="SUPFAM" id="SSF144083">
    <property type="entry name" value="Magnesium transport protein CorA, transmembrane region"/>
    <property type="match status" value="1"/>
</dbReference>
<feature type="transmembrane region" description="Helical" evidence="6">
    <location>
        <begin position="601"/>
        <end position="621"/>
    </location>
</feature>
<evidence type="ECO:0000256" key="1">
    <source>
        <dbReference type="ARBA" id="ARBA00004651"/>
    </source>
</evidence>
<keyword evidence="4 6" id="KW-0472">Membrane</keyword>
<evidence type="ECO:0000256" key="5">
    <source>
        <dbReference type="SAM" id="MobiDB-lite"/>
    </source>
</evidence>
<dbReference type="PANTHER" id="PTHR46494:SF1">
    <property type="entry name" value="CORA FAMILY METAL ION TRANSPORTER (EUROFUNG)"/>
    <property type="match status" value="1"/>
</dbReference>
<keyword evidence="3 6" id="KW-1133">Transmembrane helix</keyword>
<sequence>MGPEKLSEWREHLPSPFDKPASPLRRRESTDMLTTTINSFDVLTLSDKSSNRKRRHSGPDTAEQADRHANWFRFLNREHTANGQGKIESALRKLRRLKHATSTRPTLSTPDSREARASDTKPVTRSKAAHAALEHPSRDELLALTYQCFPPIEDARVFITEYSTEFLRTREYTFGEVLASDLILQPENITPCNRWIFVEYDQFGTFWGSDHRFSQWGIIPTLFEKSPVAILRKRLEELDRRAGRSPPPEDPYYKRIGKYYRKRPGSPNFIGLRVNASAWINSEPYKLLLDYLEPRPALRKSLQRSEHNCLEQGIGFINAVDCIREMAYDEKPGLRELHKLADMNDVYSYGNWDDAVERLEFYGENTLLTCGCPRLYKTLADRLLREEDVLRENPDIALLYYALVRVSVENDQMMHDTPERALNKVFVGLKNTRDASRQHVELLFSLRQAVLDGLEYLEENVREFPIYGIPPFDNHQAPFHPDHTPSPKMRSLIQHEIDLIDKDFSTIIGHWRSLRGKVERHLDVLLQLRVLEQQELAVSQSHLATKQQALAIDEARSSRVQSRSVIIFTAITTIFVPLSFFTSYFGMNVTDIVATSHSSGYFWMISIPVTIAILGVIFAILRVLRFDQGPEGDEEKGVGHYGWAESGPPWRLRWGQIRSKLKRS</sequence>
<protein>
    <recommendedName>
        <fullName evidence="9">Magnesium transport protein CorA</fullName>
    </recommendedName>
</protein>
<keyword evidence="8" id="KW-1185">Reference proteome</keyword>
<dbReference type="GO" id="GO:0015087">
    <property type="term" value="F:cobalt ion transmembrane transporter activity"/>
    <property type="evidence" value="ECO:0007669"/>
    <property type="project" value="TreeGrafter"/>
</dbReference>
<dbReference type="OrthoDB" id="5430750at2759"/>
<reference evidence="7 8" key="2">
    <citation type="submission" date="2021-10" db="EMBL/GenBank/DDBJ databases">
        <authorList>
            <person name="Piombo E."/>
        </authorList>
    </citation>
    <scope>NUCLEOTIDE SEQUENCE [LARGE SCALE GENOMIC DNA]</scope>
</reference>
<evidence type="ECO:0008006" key="9">
    <source>
        <dbReference type="Google" id="ProtNLM"/>
    </source>
</evidence>
<dbReference type="GO" id="GO:0000287">
    <property type="term" value="F:magnesium ion binding"/>
    <property type="evidence" value="ECO:0007669"/>
    <property type="project" value="TreeGrafter"/>
</dbReference>
<evidence type="ECO:0000256" key="3">
    <source>
        <dbReference type="ARBA" id="ARBA00022989"/>
    </source>
</evidence>
<evidence type="ECO:0000313" key="8">
    <source>
        <dbReference type="Proteomes" id="UP000775872"/>
    </source>
</evidence>
<feature type="region of interest" description="Disordered" evidence="5">
    <location>
        <begin position="98"/>
        <end position="132"/>
    </location>
</feature>
<dbReference type="GO" id="GO:0050897">
    <property type="term" value="F:cobalt ion binding"/>
    <property type="evidence" value="ECO:0007669"/>
    <property type="project" value="TreeGrafter"/>
</dbReference>
<dbReference type="GO" id="GO:0015095">
    <property type="term" value="F:magnesium ion transmembrane transporter activity"/>
    <property type="evidence" value="ECO:0007669"/>
    <property type="project" value="TreeGrafter"/>
</dbReference>
<feature type="region of interest" description="Disordered" evidence="5">
    <location>
        <begin position="1"/>
        <end position="31"/>
    </location>
</feature>
<dbReference type="EMBL" id="CABFOC020000065">
    <property type="protein sequence ID" value="CAH0056887.1"/>
    <property type="molecule type" value="Genomic_DNA"/>
</dbReference>
<dbReference type="Pfam" id="PF01544">
    <property type="entry name" value="CorA"/>
    <property type="match status" value="1"/>
</dbReference>
<name>A0A9P0EP65_9HYPO</name>
<comment type="caution">
    <text evidence="7">The sequence shown here is derived from an EMBL/GenBank/DDBJ whole genome shotgun (WGS) entry which is preliminary data.</text>
</comment>
<evidence type="ECO:0000256" key="4">
    <source>
        <dbReference type="ARBA" id="ARBA00023136"/>
    </source>
</evidence>
<evidence type="ECO:0000256" key="2">
    <source>
        <dbReference type="ARBA" id="ARBA00022692"/>
    </source>
</evidence>
<dbReference type="GO" id="GO:0005886">
    <property type="term" value="C:plasma membrane"/>
    <property type="evidence" value="ECO:0007669"/>
    <property type="project" value="UniProtKB-SubCell"/>
</dbReference>
<accession>A0A9P0EP65</accession>
<reference evidence="8" key="1">
    <citation type="submission" date="2019-06" db="EMBL/GenBank/DDBJ databases">
        <authorList>
            <person name="Broberg M."/>
        </authorList>
    </citation>
    <scope>NUCLEOTIDE SEQUENCE [LARGE SCALE GENOMIC DNA]</scope>
</reference>
<evidence type="ECO:0000256" key="6">
    <source>
        <dbReference type="SAM" id="Phobius"/>
    </source>
</evidence>
<dbReference type="InterPro" id="IPR045863">
    <property type="entry name" value="CorA_TM1_TM2"/>
</dbReference>
<dbReference type="Gene3D" id="1.20.58.340">
    <property type="entry name" value="Magnesium transport protein CorA, transmembrane region"/>
    <property type="match status" value="1"/>
</dbReference>
<feature type="compositionally biased region" description="Basic and acidic residues" evidence="5">
    <location>
        <begin position="1"/>
        <end position="13"/>
    </location>
</feature>
<gene>
    <name evidence="7" type="ORF">CSOL1703_00018128</name>
</gene>